<proteinExistence type="predicted"/>
<gene>
    <name evidence="2" type="ORF">SAMN04488137_3318</name>
</gene>
<evidence type="ECO:0000256" key="1">
    <source>
        <dbReference type="SAM" id="Phobius"/>
    </source>
</evidence>
<dbReference type="Proteomes" id="UP000199544">
    <property type="component" value="Unassembled WGS sequence"/>
</dbReference>
<dbReference type="Pfam" id="PF04854">
    <property type="entry name" value="DUF624"/>
    <property type="match status" value="1"/>
</dbReference>
<protein>
    <submittedName>
        <fullName evidence="2">Uncharacterized membrane protein YesL</fullName>
    </submittedName>
</protein>
<dbReference type="OrthoDB" id="2182676at2"/>
<name>A0A1G9YB92_9BACL</name>
<dbReference type="AlphaFoldDB" id="A0A1G9YB92"/>
<evidence type="ECO:0000313" key="3">
    <source>
        <dbReference type="Proteomes" id="UP000199544"/>
    </source>
</evidence>
<sequence length="203" mass="23159">MKPGLGGMTRLFLLNAVWLICSLPIITIFPATAAMFGVIRDWRLQKGFPLVSRYWSHFRGNLKAGLIIGWALALWILALLLNVHIILQFGMVLRWMLLPVTVALLIAAVFVLLLSFPFMVHYELGLKSIVKNTLYFVVIQPQAAFFCLLLFSLSAWLILTLPFLVFIVISPTTYLMYRVCDHSFRKIENMKRTTGKMSSMFGQ</sequence>
<dbReference type="STRING" id="459525.SAMN04488137_3318"/>
<evidence type="ECO:0000313" key="2">
    <source>
        <dbReference type="EMBL" id="SDN06352.1"/>
    </source>
</evidence>
<reference evidence="3" key="1">
    <citation type="submission" date="2016-10" db="EMBL/GenBank/DDBJ databases">
        <authorList>
            <person name="Varghese N."/>
            <person name="Submissions S."/>
        </authorList>
    </citation>
    <scope>NUCLEOTIDE SEQUENCE [LARGE SCALE GENOMIC DNA]</scope>
    <source>
        <strain evidence="3">CGMCC 1.6854</strain>
    </source>
</reference>
<keyword evidence="1" id="KW-0472">Membrane</keyword>
<dbReference type="InterPro" id="IPR006938">
    <property type="entry name" value="DUF624"/>
</dbReference>
<feature type="transmembrane region" description="Helical" evidence="1">
    <location>
        <begin position="12"/>
        <end position="39"/>
    </location>
</feature>
<feature type="transmembrane region" description="Helical" evidence="1">
    <location>
        <begin position="93"/>
        <end position="120"/>
    </location>
</feature>
<organism evidence="2 3">
    <name type="scientific">Fictibacillus solisalsi</name>
    <dbReference type="NCBI Taxonomy" id="459525"/>
    <lineage>
        <taxon>Bacteria</taxon>
        <taxon>Bacillati</taxon>
        <taxon>Bacillota</taxon>
        <taxon>Bacilli</taxon>
        <taxon>Bacillales</taxon>
        <taxon>Fictibacillaceae</taxon>
        <taxon>Fictibacillus</taxon>
    </lineage>
</organism>
<feature type="transmembrane region" description="Helical" evidence="1">
    <location>
        <begin position="157"/>
        <end position="177"/>
    </location>
</feature>
<keyword evidence="1" id="KW-1133">Transmembrane helix</keyword>
<keyword evidence="3" id="KW-1185">Reference proteome</keyword>
<dbReference type="RefSeq" id="WP_090236062.1">
    <property type="nucleotide sequence ID" value="NZ_FNHW01000001.1"/>
</dbReference>
<accession>A0A1G9YB92</accession>
<keyword evidence="1" id="KW-0812">Transmembrane</keyword>
<dbReference type="EMBL" id="FNHW01000001">
    <property type="protein sequence ID" value="SDN06352.1"/>
    <property type="molecule type" value="Genomic_DNA"/>
</dbReference>
<feature type="transmembrane region" description="Helical" evidence="1">
    <location>
        <begin position="60"/>
        <end position="87"/>
    </location>
</feature>